<feature type="compositionally biased region" description="Polar residues" evidence="1">
    <location>
        <begin position="199"/>
        <end position="217"/>
    </location>
</feature>
<proteinExistence type="predicted"/>
<keyword evidence="3" id="KW-1185">Reference proteome</keyword>
<comment type="caution">
    <text evidence="2">The sequence shown here is derived from an EMBL/GenBank/DDBJ whole genome shotgun (WGS) entry which is preliminary data.</text>
</comment>
<dbReference type="EMBL" id="JABCKV010000105">
    <property type="protein sequence ID" value="KAG5643585.1"/>
    <property type="molecule type" value="Genomic_DNA"/>
</dbReference>
<evidence type="ECO:0000313" key="3">
    <source>
        <dbReference type="Proteomes" id="UP000775547"/>
    </source>
</evidence>
<reference evidence="2" key="2">
    <citation type="submission" date="2021-10" db="EMBL/GenBank/DDBJ databases">
        <title>Phylogenomics reveals ancestral predisposition of the termite-cultivated fungus Termitomyces towards a domesticated lifestyle.</title>
        <authorList>
            <person name="Auxier B."/>
            <person name="Grum-Grzhimaylo A."/>
            <person name="Cardenas M.E."/>
            <person name="Lodge J.D."/>
            <person name="Laessoe T."/>
            <person name="Pedersen O."/>
            <person name="Smith M.E."/>
            <person name="Kuyper T.W."/>
            <person name="Franco-Molano E.A."/>
            <person name="Baroni T.J."/>
            <person name="Aanen D.K."/>
        </authorList>
    </citation>
    <scope>NUCLEOTIDE SEQUENCE</scope>
    <source>
        <strain evidence="2">AP01</strain>
        <tissue evidence="2">Mycelium</tissue>
    </source>
</reference>
<evidence type="ECO:0000256" key="1">
    <source>
        <dbReference type="SAM" id="MobiDB-lite"/>
    </source>
</evidence>
<name>A0A9P7GAA1_9AGAR</name>
<dbReference type="OrthoDB" id="3061174at2759"/>
<reference evidence="2" key="1">
    <citation type="submission" date="2020-07" db="EMBL/GenBank/DDBJ databases">
        <authorList>
            <person name="Nieuwenhuis M."/>
            <person name="Van De Peppel L.J.J."/>
        </authorList>
    </citation>
    <scope>NUCLEOTIDE SEQUENCE</scope>
    <source>
        <strain evidence="2">AP01</strain>
        <tissue evidence="2">Mycelium</tissue>
    </source>
</reference>
<accession>A0A9P7GAA1</accession>
<sequence length="524" mass="58684">MSKENNCNTKSGAERSASIEADSYYTAKCITPSAAYAHATLRSPEIRSALVRLGYRGRYSLHAGFAAWGHFDPILQEEQVYLVLHDPVVRFPRLLCRALASVVAPYSGVLFTQKKGYDILRAKNYDNVWKPWRDNEKHDDEEHDVAAMVHERGFHKYNITKCCYIEIHLSPLEILPSPLPQPSTARLSTLAGLSSASTVTPDTPQRSQGSKFPVQPSASPQAYALQRTLLYWSVYSAIPDTTLFLTGYHPIWSKPPSNLVGGSRIYYYKRSPRWPYRHGSRVVHTPMGSQWAVHDRAVAEGVVYADNPQGTWRKAAHRYYDGRAWAWTPLPGVMADAPPCGPLHEGLYSDVANQVAPSTSIVVPDRDDDRSSEFKTRLIQPLPTLHTQIDMLWGLDYADRLEDEWLNEGTTATSSLARSLIERRERGEKLPAFLNFMHRMEIVVDLEGLAAVGDSWTVESSEFGTPYRGRSSTGEEIREPLHLVPGSIPEEKSGVVGTTFEVPVQHALEGYIKRPHILGHPGKP</sequence>
<dbReference type="AlphaFoldDB" id="A0A9P7GAA1"/>
<gene>
    <name evidence="2" type="ORF">DXG03_000638</name>
</gene>
<organism evidence="2 3">
    <name type="scientific">Asterophora parasitica</name>
    <dbReference type="NCBI Taxonomy" id="117018"/>
    <lineage>
        <taxon>Eukaryota</taxon>
        <taxon>Fungi</taxon>
        <taxon>Dikarya</taxon>
        <taxon>Basidiomycota</taxon>
        <taxon>Agaricomycotina</taxon>
        <taxon>Agaricomycetes</taxon>
        <taxon>Agaricomycetidae</taxon>
        <taxon>Agaricales</taxon>
        <taxon>Tricholomatineae</taxon>
        <taxon>Lyophyllaceae</taxon>
        <taxon>Asterophora</taxon>
    </lineage>
</organism>
<evidence type="ECO:0000313" key="2">
    <source>
        <dbReference type="EMBL" id="KAG5643585.1"/>
    </source>
</evidence>
<feature type="region of interest" description="Disordered" evidence="1">
    <location>
        <begin position="195"/>
        <end position="217"/>
    </location>
</feature>
<protein>
    <submittedName>
        <fullName evidence="2">Uncharacterized protein</fullName>
    </submittedName>
</protein>
<dbReference type="Proteomes" id="UP000775547">
    <property type="component" value="Unassembled WGS sequence"/>
</dbReference>